<protein>
    <submittedName>
        <fullName evidence="5">Transcriptional regulator, AraC family</fullName>
    </submittedName>
</protein>
<dbReference type="Proteomes" id="UP000199437">
    <property type="component" value="Unassembled WGS sequence"/>
</dbReference>
<organism evidence="5 6">
    <name type="scientific">Roseivirga pacifica</name>
    <dbReference type="NCBI Taxonomy" id="1267423"/>
    <lineage>
        <taxon>Bacteria</taxon>
        <taxon>Pseudomonadati</taxon>
        <taxon>Bacteroidota</taxon>
        <taxon>Cytophagia</taxon>
        <taxon>Cytophagales</taxon>
        <taxon>Roseivirgaceae</taxon>
        <taxon>Roseivirga</taxon>
    </lineage>
</organism>
<name>A0A1I0R591_9BACT</name>
<dbReference type="InterPro" id="IPR009057">
    <property type="entry name" value="Homeodomain-like_sf"/>
</dbReference>
<evidence type="ECO:0000313" key="5">
    <source>
        <dbReference type="EMBL" id="SEW35671.1"/>
    </source>
</evidence>
<dbReference type="PROSITE" id="PS01124">
    <property type="entry name" value="HTH_ARAC_FAMILY_2"/>
    <property type="match status" value="1"/>
</dbReference>
<evidence type="ECO:0000256" key="2">
    <source>
        <dbReference type="ARBA" id="ARBA00023125"/>
    </source>
</evidence>
<keyword evidence="2" id="KW-0238">DNA-binding</keyword>
<dbReference type="PRINTS" id="PR00032">
    <property type="entry name" value="HTHARAC"/>
</dbReference>
<dbReference type="PANTHER" id="PTHR43280">
    <property type="entry name" value="ARAC-FAMILY TRANSCRIPTIONAL REGULATOR"/>
    <property type="match status" value="1"/>
</dbReference>
<evidence type="ECO:0000259" key="4">
    <source>
        <dbReference type="PROSITE" id="PS01124"/>
    </source>
</evidence>
<proteinExistence type="predicted"/>
<dbReference type="AlphaFoldDB" id="A0A1I0R591"/>
<dbReference type="Pfam" id="PF06719">
    <property type="entry name" value="AraC_N"/>
    <property type="match status" value="1"/>
</dbReference>
<feature type="domain" description="HTH araC/xylS-type" evidence="4">
    <location>
        <begin position="200"/>
        <end position="298"/>
    </location>
</feature>
<evidence type="ECO:0000313" key="6">
    <source>
        <dbReference type="Proteomes" id="UP000199437"/>
    </source>
</evidence>
<dbReference type="PANTHER" id="PTHR43280:SF2">
    <property type="entry name" value="HTH-TYPE TRANSCRIPTIONAL REGULATOR EXSA"/>
    <property type="match status" value="1"/>
</dbReference>
<sequence length="305" mass="35848">MELSQSFYNSRRLESLVENQTTYAMDQAEMHVFETHQEANQVLLQFHEPVLASMIVGKKVMHLRDHEAFEFLPGESLILPSDELMCIDFPDAELNRPTKCLAMAFNHEKIDEIVEQMNLAMPKVDSGEWRFTDYNFHFTNDMAIHQLIHKLLFLFTENHPSKSLFVEMSMKELIVRILQAESREIYNTQSKSLSNNNRLAFIIRYIRENLHQPLTVEELSKKAYMSESNFHRVFKQELGISPVNFINNERLKLAASLLKDPNRRIKEVYMECGFNSLSYFNRLFKRTNALSPKEYQIKATRNLVD</sequence>
<keyword evidence="6" id="KW-1185">Reference proteome</keyword>
<dbReference type="SMART" id="SM00342">
    <property type="entry name" value="HTH_ARAC"/>
    <property type="match status" value="1"/>
</dbReference>
<keyword evidence="1" id="KW-0805">Transcription regulation</keyword>
<dbReference type="SUPFAM" id="SSF46689">
    <property type="entry name" value="Homeodomain-like"/>
    <property type="match status" value="2"/>
</dbReference>
<dbReference type="OrthoDB" id="9779074at2"/>
<dbReference type="GO" id="GO:0043565">
    <property type="term" value="F:sequence-specific DNA binding"/>
    <property type="evidence" value="ECO:0007669"/>
    <property type="project" value="InterPro"/>
</dbReference>
<gene>
    <name evidence="5" type="ORF">SAMN05216290_3088</name>
</gene>
<dbReference type="GO" id="GO:0003700">
    <property type="term" value="F:DNA-binding transcription factor activity"/>
    <property type="evidence" value="ECO:0007669"/>
    <property type="project" value="InterPro"/>
</dbReference>
<dbReference type="EMBL" id="FOIR01000003">
    <property type="protein sequence ID" value="SEW35671.1"/>
    <property type="molecule type" value="Genomic_DNA"/>
</dbReference>
<reference evidence="6" key="1">
    <citation type="submission" date="2016-10" db="EMBL/GenBank/DDBJ databases">
        <authorList>
            <person name="Varghese N."/>
            <person name="Submissions S."/>
        </authorList>
    </citation>
    <scope>NUCLEOTIDE SEQUENCE [LARGE SCALE GENOMIC DNA]</scope>
    <source>
        <strain evidence="6">CGMCC 1.12402</strain>
    </source>
</reference>
<dbReference type="InterPro" id="IPR018060">
    <property type="entry name" value="HTH_AraC"/>
</dbReference>
<dbReference type="InterPro" id="IPR020449">
    <property type="entry name" value="Tscrpt_reg_AraC-type_HTH"/>
</dbReference>
<dbReference type="InterPro" id="IPR009594">
    <property type="entry name" value="Tscrpt_reg_HTH_AraC_N"/>
</dbReference>
<dbReference type="RefSeq" id="WP_090259522.1">
    <property type="nucleotide sequence ID" value="NZ_FOIR01000003.1"/>
</dbReference>
<evidence type="ECO:0000256" key="1">
    <source>
        <dbReference type="ARBA" id="ARBA00023015"/>
    </source>
</evidence>
<keyword evidence="3" id="KW-0804">Transcription</keyword>
<dbReference type="STRING" id="1267423.SAMN05216290_3088"/>
<evidence type="ECO:0000256" key="3">
    <source>
        <dbReference type="ARBA" id="ARBA00023163"/>
    </source>
</evidence>
<dbReference type="Gene3D" id="1.10.10.60">
    <property type="entry name" value="Homeodomain-like"/>
    <property type="match status" value="2"/>
</dbReference>
<accession>A0A1I0R591</accession>
<dbReference type="GeneID" id="99987768"/>
<dbReference type="Pfam" id="PF12833">
    <property type="entry name" value="HTH_18"/>
    <property type="match status" value="1"/>
</dbReference>